<evidence type="ECO:0000256" key="2">
    <source>
        <dbReference type="ARBA" id="ARBA00022737"/>
    </source>
</evidence>
<comment type="similarity">
    <text evidence="1">Belongs to the SIS family. GutQ/KpsF subfamily.</text>
</comment>
<dbReference type="GO" id="GO:1901135">
    <property type="term" value="P:carbohydrate derivative metabolic process"/>
    <property type="evidence" value="ECO:0007669"/>
    <property type="project" value="InterPro"/>
</dbReference>
<dbReference type="InterPro" id="IPR001347">
    <property type="entry name" value="SIS_dom"/>
</dbReference>
<evidence type="ECO:0000256" key="3">
    <source>
        <dbReference type="ARBA" id="ARBA00023122"/>
    </source>
</evidence>
<reference evidence="6" key="1">
    <citation type="journal article" date="2018" name="Virology">
        <title>A giant virus infecting green algae encodes key fermentation genes.</title>
        <authorList>
            <person name="Schvarcz C.R."/>
            <person name="Steward G.F."/>
        </authorList>
    </citation>
    <scope>NUCLEOTIDE SEQUENCE [LARGE SCALE GENOMIC DNA]</scope>
</reference>
<feature type="domain" description="CBS" evidence="4">
    <location>
        <begin position="200"/>
        <end position="259"/>
    </location>
</feature>
<evidence type="ECO:0000256" key="1">
    <source>
        <dbReference type="ARBA" id="ARBA00008165"/>
    </source>
</evidence>
<evidence type="ECO:0000259" key="4">
    <source>
        <dbReference type="PROSITE" id="PS51371"/>
    </source>
</evidence>
<dbReference type="PROSITE" id="PS51464">
    <property type="entry name" value="SIS"/>
    <property type="match status" value="1"/>
</dbReference>
<dbReference type="GO" id="GO:0097367">
    <property type="term" value="F:carbohydrate derivative binding"/>
    <property type="evidence" value="ECO:0007669"/>
    <property type="project" value="InterPro"/>
</dbReference>
<dbReference type="Gene3D" id="3.10.580.10">
    <property type="entry name" value="CBS-domain"/>
    <property type="match status" value="1"/>
</dbReference>
<keyword evidence="3" id="KW-0129">CBS domain</keyword>
<dbReference type="InterPro" id="IPR046348">
    <property type="entry name" value="SIS_dom_sf"/>
</dbReference>
<dbReference type="GO" id="GO:0005975">
    <property type="term" value="P:carbohydrate metabolic process"/>
    <property type="evidence" value="ECO:0007669"/>
    <property type="project" value="InterPro"/>
</dbReference>
<dbReference type="SUPFAM" id="SSF53697">
    <property type="entry name" value="SIS domain"/>
    <property type="match status" value="1"/>
</dbReference>
<dbReference type="CDD" id="cd05014">
    <property type="entry name" value="SIS_Kpsf"/>
    <property type="match status" value="1"/>
</dbReference>
<dbReference type="InterPro" id="IPR046342">
    <property type="entry name" value="CBS_dom_sf"/>
</dbReference>
<proteinExistence type="inferred from homology"/>
<name>A0A2P0VNK5_9VIRU</name>
<dbReference type="Pfam" id="PF01380">
    <property type="entry name" value="SIS"/>
    <property type="match status" value="1"/>
</dbReference>
<dbReference type="InterPro" id="IPR004800">
    <property type="entry name" value="KdsD/KpsF-type"/>
</dbReference>
<gene>
    <name evidence="6" type="ORF">TetV_403</name>
</gene>
<dbReference type="Pfam" id="PF00571">
    <property type="entry name" value="CBS"/>
    <property type="match status" value="2"/>
</dbReference>
<dbReference type="InterPro" id="IPR035474">
    <property type="entry name" value="SIS_Kpsf"/>
</dbReference>
<dbReference type="EMBL" id="KY322437">
    <property type="protein sequence ID" value="AUF82485.1"/>
    <property type="molecule type" value="Genomic_DNA"/>
</dbReference>
<evidence type="ECO:0000313" key="7">
    <source>
        <dbReference type="Proteomes" id="UP000244773"/>
    </source>
</evidence>
<keyword evidence="2" id="KW-0677">Repeat</keyword>
<dbReference type="PANTHER" id="PTHR47476">
    <property type="match status" value="1"/>
</dbReference>
<evidence type="ECO:0000313" key="6">
    <source>
        <dbReference type="EMBL" id="AUF82485.1"/>
    </source>
</evidence>
<keyword evidence="6" id="KW-0413">Isomerase</keyword>
<dbReference type="PROSITE" id="PS51371">
    <property type="entry name" value="CBS"/>
    <property type="match status" value="1"/>
</dbReference>
<dbReference type="InterPro" id="IPR000644">
    <property type="entry name" value="CBS_dom"/>
</dbReference>
<protein>
    <submittedName>
        <fullName evidence="6">Putative arabinose-5-phosphate isomerase</fullName>
    </submittedName>
</protein>
<evidence type="ECO:0000259" key="5">
    <source>
        <dbReference type="PROSITE" id="PS51464"/>
    </source>
</evidence>
<dbReference type="NCBIfam" id="TIGR00393">
    <property type="entry name" value="kpsF"/>
    <property type="match status" value="1"/>
</dbReference>
<accession>A0A2P0VNK5</accession>
<dbReference type="GO" id="GO:0016853">
    <property type="term" value="F:isomerase activity"/>
    <property type="evidence" value="ECO:0007669"/>
    <property type="project" value="UniProtKB-KW"/>
</dbReference>
<feature type="domain" description="SIS" evidence="5">
    <location>
        <begin position="32"/>
        <end position="174"/>
    </location>
</feature>
<dbReference type="PANTHER" id="PTHR47476:SF2">
    <property type="entry name" value="ARABINOSE 5-PHOSPHATE ISOMERASE-RELATED"/>
    <property type="match status" value="1"/>
</dbReference>
<dbReference type="Proteomes" id="UP000244773">
    <property type="component" value="Segment"/>
</dbReference>
<keyword evidence="7" id="KW-1185">Reference proteome</keyword>
<sequence length="322" mass="35061">MSSEIGELFKQQSKLVSDCLNLIDINQVSEFCDECLRCKGTVFFSGVGKSGFVANKIAQTWVSFGIHASPLSVIDAMHGDLGAVDSASVVVLISKSGESEEIIRIVPFIRKKGASVVAVTCKRDSTLESICDKSIVLPLEKELCLFNLAPVTSASIQMLFGDTIAVYLMEKRGTSLKEYAKNHPGGSIGKRITLEVGDVMYKNKLPIITPECTVCDAMMVVSSGGHGCVMVVDNMTNMKLEGVFTDGDLRRGLISDGPSFFEWPVGAVMTRDPRSTHPERKAYDAMLEMRDTSHRKVMFFPVISNDKVVGLCMLNKLASLGL</sequence>
<dbReference type="Gene3D" id="3.40.50.10490">
    <property type="entry name" value="Glucose-6-phosphate isomerase like protein, domain 1"/>
    <property type="match status" value="1"/>
</dbReference>
<organism evidence="6">
    <name type="scientific">Tetraselmis virus 1</name>
    <dbReference type="NCBI Taxonomy" id="2060617"/>
    <lineage>
        <taxon>Viruses</taxon>
        <taxon>Varidnaviria</taxon>
        <taxon>Bamfordvirae</taxon>
        <taxon>Nucleocytoviricota</taxon>
        <taxon>Megaviricetes</taxon>
        <taxon>Imitervirales</taxon>
        <taxon>Allomimiviridae</taxon>
        <taxon>Oceanusvirus</taxon>
        <taxon>Oceanusvirus kaneohense</taxon>
    </lineage>
</organism>